<accession>A0ABS2UEM6</accession>
<comment type="caution">
    <text evidence="1">The sequence shown here is derived from an EMBL/GenBank/DDBJ whole genome shotgun (WGS) entry which is preliminary data.</text>
</comment>
<organism evidence="1 2">
    <name type="scientific">Leptospira ainlahdjerensis</name>
    <dbReference type="NCBI Taxonomy" id="2810033"/>
    <lineage>
        <taxon>Bacteria</taxon>
        <taxon>Pseudomonadati</taxon>
        <taxon>Spirochaetota</taxon>
        <taxon>Spirochaetia</taxon>
        <taxon>Leptospirales</taxon>
        <taxon>Leptospiraceae</taxon>
        <taxon>Leptospira</taxon>
    </lineage>
</organism>
<dbReference type="InterPro" id="IPR029069">
    <property type="entry name" value="HotDog_dom_sf"/>
</dbReference>
<dbReference type="EMBL" id="JAFFPU010000056">
    <property type="protein sequence ID" value="MBM9578398.1"/>
    <property type="molecule type" value="Genomic_DNA"/>
</dbReference>
<sequence>MMSKTKTHHQYETSFPCPKGDGDDKLTFEKVQTVLNEARKEALRNIEPDPFSFGSHSIEPLILWSESDFQEIPYNSDFVIVQTELQNLTGPRYKILQRIIRKSDYRILCQSSSLCILFDSHKKKPWKKRESLLAG</sequence>
<protein>
    <submittedName>
        <fullName evidence="1">Acyl-CoA thioesterase</fullName>
    </submittedName>
</protein>
<dbReference type="SUPFAM" id="SSF54637">
    <property type="entry name" value="Thioesterase/thiol ester dehydrase-isomerase"/>
    <property type="match status" value="1"/>
</dbReference>
<reference evidence="1 2" key="1">
    <citation type="submission" date="2021-02" db="EMBL/GenBank/DDBJ databases">
        <title>Leptospira ainlahdjerensis sp. nov., Leptospira ainazelensis sp. nov., Leptospira abararensis sp. nov. and Leptospira chreensis sp. nov., four new species isolated from water sources in Algeria.</title>
        <authorList>
            <person name="Amara Korba A."/>
            <person name="Kainiu M."/>
            <person name="Vincent A.T."/>
            <person name="Mariet J.-F."/>
            <person name="Veyrier F.J."/>
            <person name="Goarant C."/>
            <person name="Picardeau M."/>
        </authorList>
    </citation>
    <scope>NUCLEOTIDE SEQUENCE [LARGE SCALE GENOMIC DNA]</scope>
    <source>
        <strain evidence="1 2">201903070</strain>
    </source>
</reference>
<evidence type="ECO:0000313" key="2">
    <source>
        <dbReference type="Proteomes" id="UP000724686"/>
    </source>
</evidence>
<name>A0ABS2UEM6_9LEPT</name>
<keyword evidence="2" id="KW-1185">Reference proteome</keyword>
<gene>
    <name evidence="1" type="ORF">JWG45_14705</name>
</gene>
<dbReference type="Gene3D" id="3.10.129.10">
    <property type="entry name" value="Hotdog Thioesterase"/>
    <property type="match status" value="1"/>
</dbReference>
<evidence type="ECO:0000313" key="1">
    <source>
        <dbReference type="EMBL" id="MBM9578398.1"/>
    </source>
</evidence>
<dbReference type="RefSeq" id="WP_205280437.1">
    <property type="nucleotide sequence ID" value="NZ_JAFFPU010000056.1"/>
</dbReference>
<dbReference type="Proteomes" id="UP000724686">
    <property type="component" value="Unassembled WGS sequence"/>
</dbReference>
<proteinExistence type="predicted"/>